<evidence type="ECO:0000313" key="3">
    <source>
        <dbReference type="EMBL" id="CBY09757.1"/>
    </source>
</evidence>
<accession>E4XGF9</accession>
<evidence type="ECO:0000256" key="2">
    <source>
        <dbReference type="SAM" id="Phobius"/>
    </source>
</evidence>
<keyword evidence="4" id="KW-1185">Reference proteome</keyword>
<sequence>MLQLASKTRLNPVYYGFLKALAWTIQILPDRAAVLLLRLVKIIFTIFPHLCFASVSLLLFMVRFCGNIAVPIWPLPEIFQWTISSAFSRAAADENEQRNSVTPERKSAQPKNNSKVQCVNSYKTSRKNASIDKVSQQPVNASSPKKPKLAISPISSIKIDTERSPLESKTLPEARRSSSTSLVQSLSDFAATFGTLFGSSQSKSEEVISPITSAGEVSSDNSVKTSSDE</sequence>
<dbReference type="Proteomes" id="UP000001307">
    <property type="component" value="Unassembled WGS sequence"/>
</dbReference>
<organism evidence="3">
    <name type="scientific">Oikopleura dioica</name>
    <name type="common">Tunicate</name>
    <dbReference type="NCBI Taxonomy" id="34765"/>
    <lineage>
        <taxon>Eukaryota</taxon>
        <taxon>Metazoa</taxon>
        <taxon>Chordata</taxon>
        <taxon>Tunicata</taxon>
        <taxon>Appendicularia</taxon>
        <taxon>Copelata</taxon>
        <taxon>Oikopleuridae</taxon>
        <taxon>Oikopleura</taxon>
    </lineage>
</organism>
<keyword evidence="2" id="KW-0812">Transmembrane</keyword>
<feature type="region of interest" description="Disordered" evidence="1">
    <location>
        <begin position="200"/>
        <end position="229"/>
    </location>
</feature>
<dbReference type="AlphaFoldDB" id="E4XGF9"/>
<keyword evidence="2" id="KW-1133">Transmembrane helix</keyword>
<feature type="compositionally biased region" description="Polar residues" evidence="1">
    <location>
        <begin position="210"/>
        <end position="229"/>
    </location>
</feature>
<reference evidence="3" key="1">
    <citation type="journal article" date="2010" name="Science">
        <title>Plasticity of animal genome architecture unmasked by rapid evolution of a pelagic tunicate.</title>
        <authorList>
            <person name="Denoeud F."/>
            <person name="Henriet S."/>
            <person name="Mungpakdee S."/>
            <person name="Aury J.M."/>
            <person name="Da Silva C."/>
            <person name="Brinkmann H."/>
            <person name="Mikhaleva J."/>
            <person name="Olsen L.C."/>
            <person name="Jubin C."/>
            <person name="Canestro C."/>
            <person name="Bouquet J.M."/>
            <person name="Danks G."/>
            <person name="Poulain J."/>
            <person name="Campsteijn C."/>
            <person name="Adamski M."/>
            <person name="Cross I."/>
            <person name="Yadetie F."/>
            <person name="Muffato M."/>
            <person name="Louis A."/>
            <person name="Butcher S."/>
            <person name="Tsagkogeorga G."/>
            <person name="Konrad A."/>
            <person name="Singh S."/>
            <person name="Jensen M.F."/>
            <person name="Cong E.H."/>
            <person name="Eikeseth-Otteraa H."/>
            <person name="Noel B."/>
            <person name="Anthouard V."/>
            <person name="Porcel B.M."/>
            <person name="Kachouri-Lafond R."/>
            <person name="Nishino A."/>
            <person name="Ugolini M."/>
            <person name="Chourrout P."/>
            <person name="Nishida H."/>
            <person name="Aasland R."/>
            <person name="Huzurbazar S."/>
            <person name="Westhof E."/>
            <person name="Delsuc F."/>
            <person name="Lehrach H."/>
            <person name="Reinhardt R."/>
            <person name="Weissenbach J."/>
            <person name="Roy S.W."/>
            <person name="Artiguenave F."/>
            <person name="Postlethwait J.H."/>
            <person name="Manak J.R."/>
            <person name="Thompson E.M."/>
            <person name="Jaillon O."/>
            <person name="Du Pasquier L."/>
            <person name="Boudinot P."/>
            <person name="Liberles D.A."/>
            <person name="Volff J.N."/>
            <person name="Philippe H."/>
            <person name="Lenhard B."/>
            <person name="Roest Crollius H."/>
            <person name="Wincker P."/>
            <person name="Chourrout D."/>
        </authorList>
    </citation>
    <scope>NUCLEOTIDE SEQUENCE [LARGE SCALE GENOMIC DNA]</scope>
</reference>
<feature type="region of interest" description="Disordered" evidence="1">
    <location>
        <begin position="94"/>
        <end position="182"/>
    </location>
</feature>
<feature type="transmembrane region" description="Helical" evidence="2">
    <location>
        <begin position="35"/>
        <end position="60"/>
    </location>
</feature>
<name>E4XGF9_OIKDI</name>
<dbReference type="EMBL" id="FN653047">
    <property type="protein sequence ID" value="CBY09757.1"/>
    <property type="molecule type" value="Genomic_DNA"/>
</dbReference>
<feature type="compositionally biased region" description="Basic and acidic residues" evidence="1">
    <location>
        <begin position="159"/>
        <end position="176"/>
    </location>
</feature>
<proteinExistence type="predicted"/>
<feature type="non-terminal residue" evidence="3">
    <location>
        <position position="229"/>
    </location>
</feature>
<feature type="compositionally biased region" description="Polar residues" evidence="1">
    <location>
        <begin position="133"/>
        <end position="143"/>
    </location>
</feature>
<protein>
    <submittedName>
        <fullName evidence="3">Uncharacterized protein</fullName>
    </submittedName>
</protein>
<evidence type="ECO:0000256" key="1">
    <source>
        <dbReference type="SAM" id="MobiDB-lite"/>
    </source>
</evidence>
<gene>
    <name evidence="3" type="ORF">GSOID_T00010569001</name>
</gene>
<evidence type="ECO:0000313" key="4">
    <source>
        <dbReference type="Proteomes" id="UP000001307"/>
    </source>
</evidence>
<dbReference type="InParanoid" id="E4XGF9"/>
<feature type="compositionally biased region" description="Basic and acidic residues" evidence="1">
    <location>
        <begin position="94"/>
        <end position="107"/>
    </location>
</feature>
<keyword evidence="2" id="KW-0472">Membrane</keyword>
<feature type="compositionally biased region" description="Polar residues" evidence="1">
    <location>
        <begin position="109"/>
        <end position="123"/>
    </location>
</feature>